<feature type="transmembrane region" description="Helical" evidence="1">
    <location>
        <begin position="26"/>
        <end position="48"/>
    </location>
</feature>
<reference evidence="5" key="4">
    <citation type="submission" date="2021-06" db="EMBL/GenBank/DDBJ databases">
        <authorList>
            <consortium name="NCBI Pathogen Detection Project"/>
        </authorList>
    </citation>
    <scope>NUCLEOTIDE SEQUENCE</scope>
    <source>
        <strain evidence="6">Clostridioides</strain>
        <strain evidence="5">HN1000</strain>
    </source>
</reference>
<reference evidence="5" key="2">
    <citation type="journal article" date="2018" name="Genome Biol.">
        <title>SKESA: strategic k-mer extension for scrupulous assemblies.</title>
        <authorList>
            <person name="Souvorov A."/>
            <person name="Agarwala R."/>
            <person name="Lipman D.J."/>
        </authorList>
    </citation>
    <scope>NUCLEOTIDE SEQUENCE</scope>
    <source>
        <strain evidence="6">Clostridioides</strain>
        <strain evidence="5">HN1000</strain>
    </source>
</reference>
<evidence type="ECO:0000313" key="9">
    <source>
        <dbReference type="EMBL" id="VHY02176.1"/>
    </source>
</evidence>
<sequence length="181" mass="20057">MENVITGLSKGAEWFIGLFQKGGEQFIGLVSGTLPTLIVLMVAINSLIKIIGEERVNNWASKLGKNSFTRYILLPLVSVFFLGNPMCYTFGRFLKEEHKAGFYDAAVSFVHPITGLFPHANAGELFVWLGISAGLTTLGKETTTLALWYFIVGLIVIFIRGIVTEKMYAFLTRKNRATNKA</sequence>
<reference evidence="9 11" key="3">
    <citation type="submission" date="2019-04" db="EMBL/GenBank/DDBJ databases">
        <authorList>
            <consortium name="Pathogen Informatics"/>
        </authorList>
    </citation>
    <scope>NUCLEOTIDE SEQUENCE [LARGE SCALE GENOMIC DNA]</scope>
    <source>
        <strain evidence="8">Clo34</strain>
        <strain evidence="12">clo34</strain>
        <strain evidence="9">Tl291</strain>
        <strain evidence="11">tl291</strain>
        <strain evidence="7 10">VRECD0157</strain>
    </source>
</reference>
<dbReference type="PIRSF" id="PIRSF038321">
    <property type="entry name" value="PTS_glc_srb_IIC"/>
    <property type="match status" value="1"/>
</dbReference>
<evidence type="ECO:0000313" key="6">
    <source>
        <dbReference type="EMBL" id="HBH2619258.1"/>
    </source>
</evidence>
<dbReference type="EMBL" id="DAEQIJ010000003">
    <property type="protein sequence ID" value="HBH2619258.1"/>
    <property type="molecule type" value="Genomic_DNA"/>
</dbReference>
<protein>
    <submittedName>
        <fullName evidence="3">Glucitol/sorbitol-specific enzyme IIC component of PTS</fullName>
    </submittedName>
    <submittedName>
        <fullName evidence="5">PTS glucitol/sorbitol transporter subunit IIC</fullName>
    </submittedName>
    <submittedName>
        <fullName evidence="7">PTS system glucitol/sorbitol-specific EIIC component</fullName>
    </submittedName>
    <submittedName>
        <fullName evidence="8">PTS system glucitol/sorbitol-specific transporter subunit IIC</fullName>
    </submittedName>
    <submittedName>
        <fullName evidence="4">PTS system, Sorbitol-like IIC component (Glucitol)</fullName>
    </submittedName>
</protein>
<keyword evidence="1" id="KW-0472">Membrane</keyword>
<dbReference type="EMBL" id="LK932505">
    <property type="protein sequence ID" value="CDS85444.1"/>
    <property type="molecule type" value="Genomic_DNA"/>
</dbReference>
<evidence type="ECO:0000313" key="12">
    <source>
        <dbReference type="Proteomes" id="UP000411588"/>
    </source>
</evidence>
<dbReference type="RefSeq" id="WP_003430863.1">
    <property type="nucleotide sequence ID" value="NZ_AP025558.1"/>
</dbReference>
<evidence type="ECO:0000256" key="1">
    <source>
        <dbReference type="SAM" id="Phobius"/>
    </source>
</evidence>
<proteinExistence type="predicted"/>
<organism evidence="4">
    <name type="scientific">Clostridioides difficile</name>
    <name type="common">Peptoclostridium difficile</name>
    <dbReference type="NCBI Taxonomy" id="1496"/>
    <lineage>
        <taxon>Bacteria</taxon>
        <taxon>Bacillati</taxon>
        <taxon>Bacillota</taxon>
        <taxon>Clostridia</taxon>
        <taxon>Peptostreptococcales</taxon>
        <taxon>Peptostreptococcaceae</taxon>
        <taxon>Clostridioides</taxon>
    </lineage>
</organism>
<dbReference type="KEGG" id="pdf:CD630DERM_24180"/>
<dbReference type="OMA" id="RYTLMPI"/>
<dbReference type="NCBIfam" id="TIGR00821">
    <property type="entry name" value="EII-GUT"/>
    <property type="match status" value="1"/>
</dbReference>
<evidence type="ECO:0000313" key="11">
    <source>
        <dbReference type="Proteomes" id="UP000372533"/>
    </source>
</evidence>
<dbReference type="Pfam" id="PF03608">
    <property type="entry name" value="EII-GUT"/>
    <property type="match status" value="1"/>
</dbReference>
<keyword evidence="1" id="KW-1133">Transmembrane helix</keyword>
<accession>A0A069AWR0</accession>
<dbReference type="AlphaFoldDB" id="A0A069AWR0"/>
<dbReference type="GeneID" id="66354813"/>
<dbReference type="EMBL" id="CAAJVP010000005">
    <property type="protein sequence ID" value="VHY02176.1"/>
    <property type="molecule type" value="Genomic_DNA"/>
</dbReference>
<evidence type="ECO:0000313" key="3">
    <source>
        <dbReference type="EMBL" id="CDS87968.1"/>
    </source>
</evidence>
<dbReference type="EMBL" id="LK932402">
    <property type="protein sequence ID" value="CDS87968.1"/>
    <property type="molecule type" value="Genomic_DNA"/>
</dbReference>
<evidence type="ECO:0000313" key="10">
    <source>
        <dbReference type="Proteomes" id="UP000189137"/>
    </source>
</evidence>
<evidence type="ECO:0000313" key="5">
    <source>
        <dbReference type="EMBL" id="HBH1542644.1"/>
    </source>
</evidence>
<feature type="transmembrane region" description="Helical" evidence="1">
    <location>
        <begin position="68"/>
        <end position="91"/>
    </location>
</feature>
<dbReference type="InterPro" id="IPR004699">
    <property type="entry name" value="PTS_IID_sorb"/>
</dbReference>
<dbReference type="GO" id="GO:0016020">
    <property type="term" value="C:membrane"/>
    <property type="evidence" value="ECO:0007669"/>
    <property type="project" value="InterPro"/>
</dbReference>
<dbReference type="EMBL" id="LK933116">
    <property type="protein sequence ID" value="CDT34810.1"/>
    <property type="molecule type" value="Genomic_DNA"/>
</dbReference>
<dbReference type="EMBL" id="CAADAN010000001">
    <property type="protein sequence ID" value="VFD29282.1"/>
    <property type="molecule type" value="Genomic_DNA"/>
</dbReference>
<dbReference type="Proteomes" id="UP000372533">
    <property type="component" value="Unassembled WGS sequence"/>
</dbReference>
<dbReference type="PANTHER" id="PTHR40399">
    <property type="entry name" value="PTS SYSTEM GLUCITOL/SORBITOL-SPECIFIC EIIC COMPONENT"/>
    <property type="match status" value="1"/>
</dbReference>
<evidence type="ECO:0000313" key="2">
    <source>
        <dbReference type="EMBL" id="CDS85444.1"/>
    </source>
</evidence>
<reference evidence="4" key="1">
    <citation type="submission" date="2014-07" db="EMBL/GenBank/DDBJ databases">
        <authorList>
            <person name="Monot Marc"/>
        </authorList>
    </citation>
    <scope>NUCLEOTIDE SEQUENCE</scope>
    <source>
        <strain evidence="4">7032989</strain>
        <strain evidence="3">7032994</strain>
    </source>
</reference>
<dbReference type="Proteomes" id="UP000411588">
    <property type="component" value="Unassembled WGS sequence"/>
</dbReference>
<name>A0A069AWR0_CLODI</name>
<evidence type="ECO:0000313" key="4">
    <source>
        <dbReference type="EMBL" id="CDT34810.1"/>
    </source>
</evidence>
<evidence type="ECO:0000313" key="7">
    <source>
        <dbReference type="EMBL" id="SJS54827.1"/>
    </source>
</evidence>
<dbReference type="GO" id="GO:0009401">
    <property type="term" value="P:phosphoenolpyruvate-dependent sugar phosphotransferase system"/>
    <property type="evidence" value="ECO:0007669"/>
    <property type="project" value="InterPro"/>
</dbReference>
<dbReference type="PROSITE" id="PS51107">
    <property type="entry name" value="PTS_EIIC_TYPE_5"/>
    <property type="match status" value="1"/>
</dbReference>
<keyword evidence="1" id="KW-0812">Transmembrane</keyword>
<feature type="transmembrane region" description="Helical" evidence="1">
    <location>
        <begin position="145"/>
        <end position="163"/>
    </location>
</feature>
<dbReference type="Proteomes" id="UP000189137">
    <property type="component" value="Unassembled WGS sequence"/>
</dbReference>
<dbReference type="EMBL" id="DAEPXK010000021">
    <property type="protein sequence ID" value="HBH1542644.1"/>
    <property type="molecule type" value="Genomic_DNA"/>
</dbReference>
<dbReference type="Proteomes" id="UP000879542">
    <property type="component" value="Unassembled WGS sequence"/>
</dbReference>
<dbReference type="PATRIC" id="fig|1496.1371.peg.144"/>
<dbReference type="PANTHER" id="PTHR40399:SF1">
    <property type="entry name" value="PTS SYSTEM GLUCITOL_SORBITOL-SPECIFIC EIIC COMPONENT"/>
    <property type="match status" value="1"/>
</dbReference>
<dbReference type="EMBL" id="FUPS01000007">
    <property type="protein sequence ID" value="SJS54827.1"/>
    <property type="molecule type" value="Genomic_DNA"/>
</dbReference>
<evidence type="ECO:0000313" key="8">
    <source>
        <dbReference type="EMBL" id="VFD29282.1"/>
    </source>
</evidence>
<gene>
    <name evidence="8" type="primary">srlA_1</name>
    <name evidence="3" type="synonym">srlA</name>
    <name evidence="7" type="synonym">srlA_2</name>
    <name evidence="4" type="ORF">BN1095_440118</name>
    <name evidence="2" type="ORF">BN1096_520289</name>
    <name evidence="3" type="ORF">BN1097_630331</name>
    <name evidence="5" type="ORF">KRM00_002133</name>
    <name evidence="6" type="ORF">KRQ00_000994</name>
    <name evidence="9" type="ORF">SAMEA1402366_01321</name>
    <name evidence="8" type="ORF">SAMEA1402399_00321</name>
    <name evidence="7" type="ORF">SAMEA3375112_02377</name>
</gene>
<dbReference type="Proteomes" id="UP000878956">
    <property type="component" value="Unassembled WGS sequence"/>
</dbReference>